<feature type="compositionally biased region" description="Polar residues" evidence="1">
    <location>
        <begin position="339"/>
        <end position="353"/>
    </location>
</feature>
<organism evidence="2 3">
    <name type="scientific">Kwoniella shandongensis</name>
    <dbReference type="NCBI Taxonomy" id="1734106"/>
    <lineage>
        <taxon>Eukaryota</taxon>
        <taxon>Fungi</taxon>
        <taxon>Dikarya</taxon>
        <taxon>Basidiomycota</taxon>
        <taxon>Agaricomycotina</taxon>
        <taxon>Tremellomycetes</taxon>
        <taxon>Tremellales</taxon>
        <taxon>Cryptococcaceae</taxon>
        <taxon>Kwoniella</taxon>
    </lineage>
</organism>
<protein>
    <submittedName>
        <fullName evidence="2">Uncharacterized protein</fullName>
    </submittedName>
</protein>
<keyword evidence="3" id="KW-1185">Reference proteome</keyword>
<feature type="compositionally biased region" description="Pro residues" evidence="1">
    <location>
        <begin position="15"/>
        <end position="29"/>
    </location>
</feature>
<feature type="region of interest" description="Disordered" evidence="1">
    <location>
        <begin position="632"/>
        <end position="670"/>
    </location>
</feature>
<feature type="region of interest" description="Disordered" evidence="1">
    <location>
        <begin position="338"/>
        <end position="452"/>
    </location>
</feature>
<feature type="region of interest" description="Disordered" evidence="1">
    <location>
        <begin position="1"/>
        <end position="144"/>
    </location>
</feature>
<feature type="compositionally biased region" description="Low complexity" evidence="1">
    <location>
        <begin position="1"/>
        <end position="14"/>
    </location>
</feature>
<feature type="compositionally biased region" description="Low complexity" evidence="1">
    <location>
        <begin position="633"/>
        <end position="644"/>
    </location>
</feature>
<sequence length="952" mass="104778">MSEAGPSSQASRPSVSPPPQPPPNGPTPIDPLFHSARIKLSSRDQEAMRKLRSTMMERDDSGSSTKSNSPSSPVYPANSQASSIRGTRSRTSTLSRQVVLTEPTENEGVDDQSGVQSNMDRTPRPSDGLDTTPRPNETRFDRTYEPTTAGSDYVIAVLGHQGVGKTTVISKALRPWGMSEPMSRTFGEKTATSYTSQITPGGKIQSMWKVEFLEMDILALNLASDGTAIWPQGTPSIAGVIFCYDATRSSSLAGLSDALKRLAARNLPMVILACKSDPDANLEVDAPQGNAIGEPHNIGLIEVTTNTAEGKSKMRNALRWLLYKLEQRQRRHQRKLATIVTTTQPFPSSSGTATPAELEGITSPTDSDASSSGHRLTWKHGLNMTSAETDGETASGHDAASDRRSSSSSMQWMVKAIAPIDKEKEEGRVEEEKSAGQAVQMERTKTAASTTSGETATYINLEDLLNQLFTALVSNKDDSFIRAFLMTYRRFCLPHELMQEFLDRFREVEDYAVSSDVKNWALMKLTGAVIDWTTQYPGDLQDPSTQSLFRDILALVLKYTFMAHLTGDLISVEQSLFEVVDIDQSWSIHASAPPSAISTTGTELVIGSEVLYDFDSTLGKSDSNVSVIKAKTSTHAGSSGSTSSVNVPREPSHRTRSNSEPRLNSALSPTADDTLVHTLDETGYARWAGAVNLVLSSDPKAFATELTRMQWELFVAIRPRDVFRHDFGKETDGPVGKSILFFNHISRWVSTIILANPKAKHRARVIERFILIAHQLRRLYNYDTLYAVISGLRETSVHRLATTQSLVSLPPSAEKEYQSHLKLMDPRGGYVHYRRALEADITNGRAAIPLLTNILGLVNRLQGVRPEDRRKEDGKIQWDKFARFGEILGILEECKNRGPIVRGEVGEGFRRAIRETPIISNEDALWERSQLLEPSGGTIGGKVMKRLATFGF</sequence>
<dbReference type="SUPFAM" id="SSF52540">
    <property type="entry name" value="P-loop containing nucleoside triphosphate hydrolases"/>
    <property type="match status" value="1"/>
</dbReference>
<dbReference type="SMART" id="SM00229">
    <property type="entry name" value="RasGEFN"/>
    <property type="match status" value="1"/>
</dbReference>
<proteinExistence type="predicted"/>
<dbReference type="SMART" id="SM00147">
    <property type="entry name" value="RasGEF"/>
    <property type="match status" value="1"/>
</dbReference>
<dbReference type="GO" id="GO:0005085">
    <property type="term" value="F:guanyl-nucleotide exchange factor activity"/>
    <property type="evidence" value="ECO:0007669"/>
    <property type="project" value="InterPro"/>
</dbReference>
<dbReference type="PANTHER" id="PTHR23113">
    <property type="entry name" value="GUANINE NUCLEOTIDE EXCHANGE FACTOR"/>
    <property type="match status" value="1"/>
</dbReference>
<evidence type="ECO:0000313" key="2">
    <source>
        <dbReference type="EMBL" id="WWD17365.1"/>
    </source>
</evidence>
<dbReference type="EMBL" id="CP144053">
    <property type="protein sequence ID" value="WWD17365.1"/>
    <property type="molecule type" value="Genomic_DNA"/>
</dbReference>
<feature type="compositionally biased region" description="Basic and acidic residues" evidence="1">
    <location>
        <begin position="41"/>
        <end position="61"/>
    </location>
</feature>
<dbReference type="SUPFAM" id="SSF48366">
    <property type="entry name" value="Ras GEF"/>
    <property type="match status" value="1"/>
</dbReference>
<dbReference type="InterPro" id="IPR036964">
    <property type="entry name" value="RASGEF_cat_dom_sf"/>
</dbReference>
<dbReference type="GeneID" id="43586373"/>
<dbReference type="RefSeq" id="XP_031863200.1">
    <property type="nucleotide sequence ID" value="XM_032002263.1"/>
</dbReference>
<dbReference type="Pfam" id="PF00618">
    <property type="entry name" value="RasGEF_N"/>
    <property type="match status" value="1"/>
</dbReference>
<reference evidence="2" key="2">
    <citation type="submission" date="2024-01" db="EMBL/GenBank/DDBJ databases">
        <title>Comparative genomics of Cryptococcus and Kwoniella reveals pathogenesis evolution and contrasting modes of karyotype evolution via chromosome fusion or intercentromeric recombination.</title>
        <authorList>
            <person name="Coelho M.A."/>
            <person name="David-Palma M."/>
            <person name="Shea T."/>
            <person name="Bowers K."/>
            <person name="McGinley-Smith S."/>
            <person name="Mohammad A.W."/>
            <person name="Gnirke A."/>
            <person name="Yurkov A.M."/>
            <person name="Nowrousian M."/>
            <person name="Sun S."/>
            <person name="Cuomo C.A."/>
            <person name="Heitman J."/>
        </authorList>
    </citation>
    <scope>NUCLEOTIDE SEQUENCE</scope>
    <source>
        <strain evidence="2">CBS 12478</strain>
    </source>
</reference>
<dbReference type="CDD" id="cd06224">
    <property type="entry name" value="REM"/>
    <property type="match status" value="1"/>
</dbReference>
<dbReference type="InterPro" id="IPR023578">
    <property type="entry name" value="Ras_GEF_dom_sf"/>
</dbReference>
<gene>
    <name evidence="2" type="ORF">CI109_101806</name>
</gene>
<feature type="compositionally biased region" description="Low complexity" evidence="1">
    <location>
        <begin position="62"/>
        <end position="72"/>
    </location>
</feature>
<dbReference type="PANTHER" id="PTHR23113:SF348">
    <property type="entry name" value="GUANYL-NUCLEOTIDE EXCHANGE FACTOR RASGEF, PUTATIVE (AFU_ORTHOLOGUE AFUA_1G04700)-RELATED"/>
    <property type="match status" value="1"/>
</dbReference>
<dbReference type="AlphaFoldDB" id="A0A5M6C918"/>
<dbReference type="Gene3D" id="3.40.50.300">
    <property type="entry name" value="P-loop containing nucleotide triphosphate hydrolases"/>
    <property type="match status" value="1"/>
</dbReference>
<reference evidence="2" key="1">
    <citation type="submission" date="2017-08" db="EMBL/GenBank/DDBJ databases">
        <authorList>
            <person name="Cuomo C."/>
            <person name="Billmyre B."/>
            <person name="Heitman J."/>
        </authorList>
    </citation>
    <scope>NUCLEOTIDE SEQUENCE</scope>
    <source>
        <strain evidence="2">CBS 12478</strain>
    </source>
</reference>
<dbReference type="PROSITE" id="PS50009">
    <property type="entry name" value="RASGEF_CAT"/>
    <property type="match status" value="1"/>
</dbReference>
<accession>A0A5M6C918</accession>
<dbReference type="Gene3D" id="1.20.870.10">
    <property type="entry name" value="Son of sevenless (SoS) protein Chain: S domain 1"/>
    <property type="match status" value="1"/>
</dbReference>
<dbReference type="InterPro" id="IPR000651">
    <property type="entry name" value="Ras-like_Gua-exchang_fac_N"/>
</dbReference>
<feature type="compositionally biased region" description="Basic and acidic residues" evidence="1">
    <location>
        <begin position="650"/>
        <end position="659"/>
    </location>
</feature>
<dbReference type="Proteomes" id="UP000322225">
    <property type="component" value="Chromosome 3"/>
</dbReference>
<evidence type="ECO:0000256" key="1">
    <source>
        <dbReference type="SAM" id="MobiDB-lite"/>
    </source>
</evidence>
<dbReference type="InterPro" id="IPR027417">
    <property type="entry name" value="P-loop_NTPase"/>
</dbReference>
<dbReference type="Pfam" id="PF00617">
    <property type="entry name" value="RasGEF"/>
    <property type="match status" value="1"/>
</dbReference>
<feature type="compositionally biased region" description="Basic and acidic residues" evidence="1">
    <location>
        <begin position="420"/>
        <end position="434"/>
    </location>
</feature>
<name>A0A5M6C918_9TREE</name>
<dbReference type="GO" id="GO:0007265">
    <property type="term" value="P:Ras protein signal transduction"/>
    <property type="evidence" value="ECO:0007669"/>
    <property type="project" value="TreeGrafter"/>
</dbReference>
<dbReference type="Gene3D" id="1.10.840.10">
    <property type="entry name" value="Ras guanine-nucleotide exchange factors catalytic domain"/>
    <property type="match status" value="1"/>
</dbReference>
<dbReference type="GO" id="GO:0005886">
    <property type="term" value="C:plasma membrane"/>
    <property type="evidence" value="ECO:0007669"/>
    <property type="project" value="TreeGrafter"/>
</dbReference>
<dbReference type="OrthoDB" id="28357at2759"/>
<dbReference type="InterPro" id="IPR001895">
    <property type="entry name" value="RASGEF_cat_dom"/>
</dbReference>
<dbReference type="KEGG" id="ksn:43586373"/>
<dbReference type="PROSITE" id="PS50212">
    <property type="entry name" value="RASGEF_NTER"/>
    <property type="match status" value="1"/>
</dbReference>
<feature type="compositionally biased region" description="Polar residues" evidence="1">
    <location>
        <begin position="362"/>
        <end position="374"/>
    </location>
</feature>
<dbReference type="InterPro" id="IPR008937">
    <property type="entry name" value="Ras-like_GEF"/>
</dbReference>
<evidence type="ECO:0000313" key="3">
    <source>
        <dbReference type="Proteomes" id="UP000322225"/>
    </source>
</evidence>
<feature type="compositionally biased region" description="Low complexity" evidence="1">
    <location>
        <begin position="82"/>
        <end position="96"/>
    </location>
</feature>